<evidence type="ECO:0000256" key="1">
    <source>
        <dbReference type="SAM" id="Phobius"/>
    </source>
</evidence>
<reference evidence="3" key="1">
    <citation type="journal article" date="2019" name="Int. J. Syst. Evol. Microbiol.">
        <title>The Global Catalogue of Microorganisms (GCM) 10K type strain sequencing project: providing services to taxonomists for standard genome sequencing and annotation.</title>
        <authorList>
            <consortium name="The Broad Institute Genomics Platform"/>
            <consortium name="The Broad Institute Genome Sequencing Center for Infectious Disease"/>
            <person name="Wu L."/>
            <person name="Ma J."/>
        </authorList>
    </citation>
    <scope>NUCLEOTIDE SEQUENCE [LARGE SCALE GENOMIC DNA]</scope>
    <source>
        <strain evidence="3">CCUG 53252</strain>
    </source>
</reference>
<feature type="transmembrane region" description="Helical" evidence="1">
    <location>
        <begin position="7"/>
        <end position="29"/>
    </location>
</feature>
<organism evidence="2 3">
    <name type="scientific">Corynebacterium hansenii</name>
    <dbReference type="NCBI Taxonomy" id="394964"/>
    <lineage>
        <taxon>Bacteria</taxon>
        <taxon>Bacillati</taxon>
        <taxon>Actinomycetota</taxon>
        <taxon>Actinomycetes</taxon>
        <taxon>Mycobacteriales</taxon>
        <taxon>Corynebacteriaceae</taxon>
        <taxon>Corynebacterium</taxon>
    </lineage>
</organism>
<keyword evidence="1" id="KW-0472">Membrane</keyword>
<evidence type="ECO:0000313" key="2">
    <source>
        <dbReference type="EMBL" id="MFC3849364.1"/>
    </source>
</evidence>
<dbReference type="EMBL" id="JBHRZN010000001">
    <property type="protein sequence ID" value="MFC3849364.1"/>
    <property type="molecule type" value="Genomic_DNA"/>
</dbReference>
<keyword evidence="1" id="KW-1133">Transmembrane helix</keyword>
<protein>
    <recommendedName>
        <fullName evidence="4">Secreted protein</fullName>
    </recommendedName>
</protein>
<accession>A0ABV7ZNL7</accession>
<keyword evidence="3" id="KW-1185">Reference proteome</keyword>
<name>A0ABV7ZNL7_9CORY</name>
<keyword evidence="1" id="KW-0812">Transmembrane</keyword>
<evidence type="ECO:0000313" key="3">
    <source>
        <dbReference type="Proteomes" id="UP001595751"/>
    </source>
</evidence>
<comment type="caution">
    <text evidence="2">The sequence shown here is derived from an EMBL/GenBank/DDBJ whole genome shotgun (WGS) entry which is preliminary data.</text>
</comment>
<dbReference type="Proteomes" id="UP001595751">
    <property type="component" value="Unassembled WGS sequence"/>
</dbReference>
<evidence type="ECO:0008006" key="4">
    <source>
        <dbReference type="Google" id="ProtNLM"/>
    </source>
</evidence>
<proteinExistence type="predicted"/>
<dbReference type="RefSeq" id="WP_153251567.1">
    <property type="nucleotide sequence ID" value="NZ_CP047211.1"/>
</dbReference>
<sequence>MSAAVRLGVYALILAAVFAAAYVLAGALVPDGVVESWMDSATTNVHAH</sequence>
<gene>
    <name evidence="2" type="ORF">ACFORJ_04175</name>
</gene>